<dbReference type="OrthoDB" id="306874at2157"/>
<proteinExistence type="predicted"/>
<dbReference type="AlphaFoldDB" id="M1XSY5"/>
<keyword evidence="1" id="KW-0472">Membrane</keyword>
<dbReference type="Proteomes" id="UP000011867">
    <property type="component" value="Chromosome"/>
</dbReference>
<gene>
    <name evidence="3" type="ordered locus">Nmlp_3386</name>
</gene>
<evidence type="ECO:0000313" key="4">
    <source>
        <dbReference type="Proteomes" id="UP000011867"/>
    </source>
</evidence>
<name>M1XSY5_NATM8</name>
<accession>M1XSY5</accession>
<sequence length="70" mass="7444">MGKTCQLQVRRLAGVIVLLGLVLGVVVSRWFLLIVGFVGLNLIQSSFTDVCPAEKFLPRCGTDAPPAGSD</sequence>
<keyword evidence="1" id="KW-1133">Transmembrane helix</keyword>
<evidence type="ECO:0000256" key="1">
    <source>
        <dbReference type="SAM" id="Phobius"/>
    </source>
</evidence>
<dbReference type="Pfam" id="PF11127">
    <property type="entry name" value="YgaP-like_TM"/>
    <property type="match status" value="1"/>
</dbReference>
<reference evidence="3 4" key="1">
    <citation type="journal article" date="2013" name="Genome Announc.">
        <title>Genome of the haloarchaeon Natronomonas moolapensis, a neutrophilic member of a previously haloalkaliphilic genus.</title>
        <authorList>
            <person name="Dyall-Smith M.L."/>
            <person name="Pfeiffer F."/>
            <person name="Oberwinkler T."/>
            <person name="Klee K."/>
            <person name="Rampp M."/>
            <person name="Palm P."/>
            <person name="Gross K."/>
            <person name="Schuster S.C."/>
            <person name="Oesterhelt D."/>
        </authorList>
    </citation>
    <scope>NUCLEOTIDE SEQUENCE [LARGE SCALE GENOMIC DNA]</scope>
    <source>
        <strain evidence="4">DSM 18674 / JCM 14361 / 8.8.11</strain>
    </source>
</reference>
<keyword evidence="4" id="KW-1185">Reference proteome</keyword>
<feature type="domain" description="Inner membrane protein YgaP-like transmembrane" evidence="2">
    <location>
        <begin position="8"/>
        <end position="57"/>
    </location>
</feature>
<evidence type="ECO:0000259" key="2">
    <source>
        <dbReference type="Pfam" id="PF11127"/>
    </source>
</evidence>
<evidence type="ECO:0000313" key="3">
    <source>
        <dbReference type="EMBL" id="CCQ37515.1"/>
    </source>
</evidence>
<dbReference type="RefSeq" id="WP_015410256.1">
    <property type="nucleotide sequence ID" value="NC_020388.1"/>
</dbReference>
<keyword evidence="1" id="KW-0812">Transmembrane</keyword>
<dbReference type="InterPro" id="IPR021309">
    <property type="entry name" value="YgaP-like_TM"/>
</dbReference>
<dbReference type="Gene3D" id="6.10.140.1340">
    <property type="match status" value="1"/>
</dbReference>
<dbReference type="HOGENOM" id="CLU_190060_0_1_2"/>
<dbReference type="EMBL" id="HF582854">
    <property type="protein sequence ID" value="CCQ37515.1"/>
    <property type="molecule type" value="Genomic_DNA"/>
</dbReference>
<dbReference type="KEGG" id="nmo:Nmlp_3386"/>
<organism evidence="3 4">
    <name type="scientific">Natronomonas moolapensis (strain DSM 18674 / CECT 7526 / JCM 14361 / 8.8.11)</name>
    <dbReference type="NCBI Taxonomy" id="268739"/>
    <lineage>
        <taxon>Archaea</taxon>
        <taxon>Methanobacteriati</taxon>
        <taxon>Methanobacteriota</taxon>
        <taxon>Stenosarchaea group</taxon>
        <taxon>Halobacteria</taxon>
        <taxon>Halobacteriales</taxon>
        <taxon>Natronomonadaceae</taxon>
        <taxon>Natronomonas</taxon>
    </lineage>
</organism>
<dbReference type="GeneID" id="14651857"/>
<dbReference type="eggNOG" id="arCOG11575">
    <property type="taxonomic scope" value="Archaea"/>
</dbReference>
<feature type="transmembrane region" description="Helical" evidence="1">
    <location>
        <begin position="12"/>
        <end position="40"/>
    </location>
</feature>
<protein>
    <recommendedName>
        <fullName evidence="2">Inner membrane protein YgaP-like transmembrane domain-containing protein</fullName>
    </recommendedName>
</protein>